<dbReference type="InterPro" id="IPR009057">
    <property type="entry name" value="Homeodomain-like_sf"/>
</dbReference>
<evidence type="ECO:0000256" key="2">
    <source>
        <dbReference type="PROSITE-ProRule" id="PRU00335"/>
    </source>
</evidence>
<dbReference type="PROSITE" id="PS50977">
    <property type="entry name" value="HTH_TETR_2"/>
    <property type="match status" value="1"/>
</dbReference>
<dbReference type="Gene3D" id="1.10.357.10">
    <property type="entry name" value="Tetracycline Repressor, domain 2"/>
    <property type="match status" value="1"/>
</dbReference>
<reference evidence="5" key="1">
    <citation type="journal article" date="2019" name="Int. J. Syst. Evol. Microbiol.">
        <title>The Global Catalogue of Microorganisms (GCM) 10K type strain sequencing project: providing services to taxonomists for standard genome sequencing and annotation.</title>
        <authorList>
            <consortium name="The Broad Institute Genomics Platform"/>
            <consortium name="The Broad Institute Genome Sequencing Center for Infectious Disease"/>
            <person name="Wu L."/>
            <person name="Ma J."/>
        </authorList>
    </citation>
    <scope>NUCLEOTIDE SEQUENCE [LARGE SCALE GENOMIC DNA]</scope>
    <source>
        <strain evidence="5">JCM 1405</strain>
    </source>
</reference>
<keyword evidence="1 2" id="KW-0238">DNA-binding</keyword>
<dbReference type="InterPro" id="IPR036271">
    <property type="entry name" value="Tet_transcr_reg_TetR-rel_C_sf"/>
</dbReference>
<evidence type="ECO:0000313" key="5">
    <source>
        <dbReference type="Proteomes" id="UP001500339"/>
    </source>
</evidence>
<dbReference type="Proteomes" id="UP001500339">
    <property type="component" value="Unassembled WGS sequence"/>
</dbReference>
<feature type="domain" description="HTH tetR-type" evidence="3">
    <location>
        <begin position="1"/>
        <end position="60"/>
    </location>
</feature>
<dbReference type="PRINTS" id="PR00455">
    <property type="entry name" value="HTHTETR"/>
</dbReference>
<protein>
    <submittedName>
        <fullName evidence="4">TetR/AcrR family transcriptional regulator</fullName>
    </submittedName>
</protein>
<evidence type="ECO:0000256" key="1">
    <source>
        <dbReference type="ARBA" id="ARBA00023125"/>
    </source>
</evidence>
<dbReference type="InterPro" id="IPR050624">
    <property type="entry name" value="HTH-type_Tx_Regulator"/>
</dbReference>
<dbReference type="PANTHER" id="PTHR43479:SF11">
    <property type="entry name" value="ACREF_ENVCD OPERON REPRESSOR-RELATED"/>
    <property type="match status" value="1"/>
</dbReference>
<dbReference type="PANTHER" id="PTHR43479">
    <property type="entry name" value="ACREF/ENVCD OPERON REPRESSOR-RELATED"/>
    <property type="match status" value="1"/>
</dbReference>
<keyword evidence="5" id="KW-1185">Reference proteome</keyword>
<dbReference type="Gene3D" id="1.10.10.60">
    <property type="entry name" value="Homeodomain-like"/>
    <property type="match status" value="1"/>
</dbReference>
<dbReference type="SUPFAM" id="SSF46689">
    <property type="entry name" value="Homeodomain-like"/>
    <property type="match status" value="1"/>
</dbReference>
<dbReference type="EMBL" id="BAAACF010000003">
    <property type="protein sequence ID" value="GAA0727236.1"/>
    <property type="molecule type" value="Genomic_DNA"/>
</dbReference>
<name>A0ABP3UE28_9CLOT</name>
<dbReference type="SUPFAM" id="SSF48498">
    <property type="entry name" value="Tetracyclin repressor-like, C-terminal domain"/>
    <property type="match status" value="1"/>
</dbReference>
<comment type="caution">
    <text evidence="4">The sequence shown here is derived from an EMBL/GenBank/DDBJ whole genome shotgun (WGS) entry which is preliminary data.</text>
</comment>
<proteinExistence type="predicted"/>
<dbReference type="RefSeq" id="WP_343770105.1">
    <property type="nucleotide sequence ID" value="NZ_BAAACF010000003.1"/>
</dbReference>
<sequence>MHTKEKLMKSAFQIFAKKGPEFSLSEVAKEVGIKKASIYAHFKSKDDLLHSVIEREIEEYFFKMNGEIQKLSDNEEIVEKALEKSFSIILDYYDSSDKIYFWKRVFLLPPEGFEVELMDKINYLTNQRFYIIKNIILKGMKDGIIKSAPVDSVVLAFFSAIHGMLSSVAIYNEEDLLSNYKGIWEIYWRGIRN</sequence>
<evidence type="ECO:0000259" key="3">
    <source>
        <dbReference type="PROSITE" id="PS50977"/>
    </source>
</evidence>
<dbReference type="InterPro" id="IPR001647">
    <property type="entry name" value="HTH_TetR"/>
</dbReference>
<gene>
    <name evidence="4" type="ORF">GCM10008905_24600</name>
</gene>
<feature type="DNA-binding region" description="H-T-H motif" evidence="2">
    <location>
        <begin position="23"/>
        <end position="42"/>
    </location>
</feature>
<evidence type="ECO:0000313" key="4">
    <source>
        <dbReference type="EMBL" id="GAA0727236.1"/>
    </source>
</evidence>
<dbReference type="Pfam" id="PF00440">
    <property type="entry name" value="TetR_N"/>
    <property type="match status" value="1"/>
</dbReference>
<accession>A0ABP3UE28</accession>
<organism evidence="4 5">
    <name type="scientific">Clostridium malenominatum</name>
    <dbReference type="NCBI Taxonomy" id="1539"/>
    <lineage>
        <taxon>Bacteria</taxon>
        <taxon>Bacillati</taxon>
        <taxon>Bacillota</taxon>
        <taxon>Clostridia</taxon>
        <taxon>Eubacteriales</taxon>
        <taxon>Clostridiaceae</taxon>
        <taxon>Clostridium</taxon>
    </lineage>
</organism>